<dbReference type="GO" id="GO:0005524">
    <property type="term" value="F:ATP binding"/>
    <property type="evidence" value="ECO:0007669"/>
    <property type="project" value="InterPro"/>
</dbReference>
<comment type="catalytic activity">
    <reaction evidence="4">
        <text>Couples ATP hydrolysis with the unwinding of duplex DNA by translocating in the 3'-5' direction.</text>
        <dbReference type="EC" id="5.6.2.4"/>
    </reaction>
</comment>
<proteinExistence type="inferred from homology"/>
<keyword evidence="8" id="KW-0378">Hydrolase</keyword>
<evidence type="ECO:0000256" key="5">
    <source>
        <dbReference type="ARBA" id="ARBA00034808"/>
    </source>
</evidence>
<dbReference type="InterPro" id="IPR014001">
    <property type="entry name" value="Helicase_ATP-bd"/>
</dbReference>
<evidence type="ECO:0000259" key="7">
    <source>
        <dbReference type="PROSITE" id="PS51192"/>
    </source>
</evidence>
<dbReference type="GO" id="GO:0005737">
    <property type="term" value="C:cytoplasm"/>
    <property type="evidence" value="ECO:0007669"/>
    <property type="project" value="TreeGrafter"/>
</dbReference>
<sequence length="456" mass="49882">MSVNQSQCNHGKSSKQRHTRGVTKITPEQMDAIWKELDLLPDLIRTHYTKWTNGAKDFQLECMGAQKLGKEVLLHAAMGAGKTGIAAGPHLLPSSKGKVMLMVSPLLSLHDEQVSTFQTEFSLSLKATAINSANGGCTKDILQKVVVGEWQIVMVSPEMLLSRRFVDRVLRKQEFGSHCLSVFIDEGHCVSHWGASFRKKYASIGIIRAFLPWTTSIDLIMKLQFNRHLYLFCTIGNDCPNVLQIIWAMEHPANSYRDVDFMVPANNQTPANIKLSFLYTDDIEDGGKLVDHLNARVHPAYRDRGPVQPYNAGMSRDDAVGMGCDIPKIVLVVQWKVPANLSAWVQRAGHTACAAGLQGTAMMLVEKSAFEVNSSREIAVTTEAPTRGEGHGCGKAQGRGRGGGHKQGKDYAMSHGLKRGSFRGTDNAAPAPEATSDLPDDEPAEGLYAVIQATVC</sequence>
<organism evidence="8 9">
    <name type="scientific">Mycena albidolilacea</name>
    <dbReference type="NCBI Taxonomy" id="1033008"/>
    <lineage>
        <taxon>Eukaryota</taxon>
        <taxon>Fungi</taxon>
        <taxon>Dikarya</taxon>
        <taxon>Basidiomycota</taxon>
        <taxon>Agaricomycotina</taxon>
        <taxon>Agaricomycetes</taxon>
        <taxon>Agaricomycetidae</taxon>
        <taxon>Agaricales</taxon>
        <taxon>Marasmiineae</taxon>
        <taxon>Mycenaceae</taxon>
        <taxon>Mycena</taxon>
    </lineage>
</organism>
<keyword evidence="2" id="KW-0238">DNA-binding</keyword>
<evidence type="ECO:0000256" key="6">
    <source>
        <dbReference type="SAM" id="MobiDB-lite"/>
    </source>
</evidence>
<dbReference type="SUPFAM" id="SSF52540">
    <property type="entry name" value="P-loop containing nucleoside triphosphate hydrolases"/>
    <property type="match status" value="2"/>
</dbReference>
<evidence type="ECO:0000313" key="8">
    <source>
        <dbReference type="EMBL" id="KAJ7328982.1"/>
    </source>
</evidence>
<dbReference type="EMBL" id="JARIHO010000038">
    <property type="protein sequence ID" value="KAJ7328982.1"/>
    <property type="molecule type" value="Genomic_DNA"/>
</dbReference>
<dbReference type="PANTHER" id="PTHR13710">
    <property type="entry name" value="DNA HELICASE RECQ FAMILY MEMBER"/>
    <property type="match status" value="1"/>
</dbReference>
<protein>
    <recommendedName>
        <fullName evidence="5">DNA 3'-5' helicase</fullName>
        <ecNumber evidence="5">5.6.2.4</ecNumber>
    </recommendedName>
</protein>
<keyword evidence="3" id="KW-0413">Isomerase</keyword>
<evidence type="ECO:0000256" key="2">
    <source>
        <dbReference type="ARBA" id="ARBA00023125"/>
    </source>
</evidence>
<feature type="compositionally biased region" description="Basic residues" evidence="6">
    <location>
        <begin position="12"/>
        <end position="21"/>
    </location>
</feature>
<comment type="caution">
    <text evidence="8">The sequence shown here is derived from an EMBL/GenBank/DDBJ whole genome shotgun (WGS) entry which is preliminary data.</text>
</comment>
<gene>
    <name evidence="8" type="ORF">DFH08DRAFT_967363</name>
</gene>
<feature type="region of interest" description="Disordered" evidence="6">
    <location>
        <begin position="1"/>
        <end position="22"/>
    </location>
</feature>
<dbReference type="GO" id="GO:0043138">
    <property type="term" value="F:3'-5' DNA helicase activity"/>
    <property type="evidence" value="ECO:0007669"/>
    <property type="project" value="UniProtKB-EC"/>
</dbReference>
<dbReference type="PROSITE" id="PS51192">
    <property type="entry name" value="HELICASE_ATP_BIND_1"/>
    <property type="match status" value="1"/>
</dbReference>
<accession>A0AAD7EIX8</accession>
<reference evidence="8" key="1">
    <citation type="submission" date="2023-03" db="EMBL/GenBank/DDBJ databases">
        <title>Massive genome expansion in bonnet fungi (Mycena s.s.) driven by repeated elements and novel gene families across ecological guilds.</title>
        <authorList>
            <consortium name="Lawrence Berkeley National Laboratory"/>
            <person name="Harder C.B."/>
            <person name="Miyauchi S."/>
            <person name="Viragh M."/>
            <person name="Kuo A."/>
            <person name="Thoen E."/>
            <person name="Andreopoulos B."/>
            <person name="Lu D."/>
            <person name="Skrede I."/>
            <person name="Drula E."/>
            <person name="Henrissat B."/>
            <person name="Morin E."/>
            <person name="Kohler A."/>
            <person name="Barry K."/>
            <person name="LaButti K."/>
            <person name="Morin E."/>
            <person name="Salamov A."/>
            <person name="Lipzen A."/>
            <person name="Mereny Z."/>
            <person name="Hegedus B."/>
            <person name="Baldrian P."/>
            <person name="Stursova M."/>
            <person name="Weitz H."/>
            <person name="Taylor A."/>
            <person name="Grigoriev I.V."/>
            <person name="Nagy L.G."/>
            <person name="Martin F."/>
            <person name="Kauserud H."/>
        </authorList>
    </citation>
    <scope>NUCLEOTIDE SEQUENCE</scope>
    <source>
        <strain evidence="8">CBHHK002</strain>
    </source>
</reference>
<dbReference type="GO" id="GO:0000724">
    <property type="term" value="P:double-strand break repair via homologous recombination"/>
    <property type="evidence" value="ECO:0007669"/>
    <property type="project" value="TreeGrafter"/>
</dbReference>
<dbReference type="GO" id="GO:0016787">
    <property type="term" value="F:hydrolase activity"/>
    <property type="evidence" value="ECO:0007669"/>
    <property type="project" value="UniProtKB-KW"/>
</dbReference>
<feature type="compositionally biased region" description="Polar residues" evidence="6">
    <location>
        <begin position="1"/>
        <end position="11"/>
    </location>
</feature>
<evidence type="ECO:0000256" key="1">
    <source>
        <dbReference type="ARBA" id="ARBA00005446"/>
    </source>
</evidence>
<dbReference type="InterPro" id="IPR027417">
    <property type="entry name" value="P-loop_NTPase"/>
</dbReference>
<dbReference type="InterPro" id="IPR011545">
    <property type="entry name" value="DEAD/DEAH_box_helicase_dom"/>
</dbReference>
<comment type="similarity">
    <text evidence="1">Belongs to the helicase family. RecQ subfamily.</text>
</comment>
<feature type="domain" description="Helicase ATP-binding" evidence="7">
    <location>
        <begin position="63"/>
        <end position="232"/>
    </location>
</feature>
<dbReference type="AlphaFoldDB" id="A0AAD7EIX8"/>
<dbReference type="Gene3D" id="3.40.50.300">
    <property type="entry name" value="P-loop containing nucleotide triphosphate hydrolases"/>
    <property type="match status" value="2"/>
</dbReference>
<evidence type="ECO:0000256" key="3">
    <source>
        <dbReference type="ARBA" id="ARBA00023235"/>
    </source>
</evidence>
<evidence type="ECO:0000256" key="4">
    <source>
        <dbReference type="ARBA" id="ARBA00034617"/>
    </source>
</evidence>
<dbReference type="EC" id="5.6.2.4" evidence="5"/>
<dbReference type="PANTHER" id="PTHR13710:SF105">
    <property type="entry name" value="ATP-DEPENDENT DNA HELICASE Q1"/>
    <property type="match status" value="1"/>
</dbReference>
<dbReference type="Proteomes" id="UP001218218">
    <property type="component" value="Unassembled WGS sequence"/>
</dbReference>
<dbReference type="GO" id="GO:0005694">
    <property type="term" value="C:chromosome"/>
    <property type="evidence" value="ECO:0007669"/>
    <property type="project" value="TreeGrafter"/>
</dbReference>
<dbReference type="SMART" id="SM00487">
    <property type="entry name" value="DEXDc"/>
    <property type="match status" value="1"/>
</dbReference>
<evidence type="ECO:0000313" key="9">
    <source>
        <dbReference type="Proteomes" id="UP001218218"/>
    </source>
</evidence>
<dbReference type="GO" id="GO:0009378">
    <property type="term" value="F:four-way junction helicase activity"/>
    <property type="evidence" value="ECO:0007669"/>
    <property type="project" value="TreeGrafter"/>
</dbReference>
<dbReference type="GO" id="GO:0003677">
    <property type="term" value="F:DNA binding"/>
    <property type="evidence" value="ECO:0007669"/>
    <property type="project" value="UniProtKB-KW"/>
</dbReference>
<feature type="region of interest" description="Disordered" evidence="6">
    <location>
        <begin position="384"/>
        <end position="443"/>
    </location>
</feature>
<dbReference type="Pfam" id="PF00270">
    <property type="entry name" value="DEAD"/>
    <property type="match status" value="1"/>
</dbReference>
<keyword evidence="9" id="KW-1185">Reference proteome</keyword>
<name>A0AAD7EIX8_9AGAR</name>